<comment type="caution">
    <text evidence="1">The sequence shown here is derived from an EMBL/GenBank/DDBJ whole genome shotgun (WGS) entry which is preliminary data.</text>
</comment>
<dbReference type="EMBL" id="LAZR01003988">
    <property type="protein sequence ID" value="KKN12832.1"/>
    <property type="molecule type" value="Genomic_DNA"/>
</dbReference>
<reference evidence="1" key="1">
    <citation type="journal article" date="2015" name="Nature">
        <title>Complex archaea that bridge the gap between prokaryotes and eukaryotes.</title>
        <authorList>
            <person name="Spang A."/>
            <person name="Saw J.H."/>
            <person name="Jorgensen S.L."/>
            <person name="Zaremba-Niedzwiedzka K."/>
            <person name="Martijn J."/>
            <person name="Lind A.E."/>
            <person name="van Eijk R."/>
            <person name="Schleper C."/>
            <person name="Guy L."/>
            <person name="Ettema T.J."/>
        </authorList>
    </citation>
    <scope>NUCLEOTIDE SEQUENCE</scope>
</reference>
<protein>
    <submittedName>
        <fullName evidence="1">Uncharacterized protein</fullName>
    </submittedName>
</protein>
<gene>
    <name evidence="1" type="ORF">LCGC14_1012430</name>
</gene>
<organism evidence="1">
    <name type="scientific">marine sediment metagenome</name>
    <dbReference type="NCBI Taxonomy" id="412755"/>
    <lineage>
        <taxon>unclassified sequences</taxon>
        <taxon>metagenomes</taxon>
        <taxon>ecological metagenomes</taxon>
    </lineage>
</organism>
<name>A0A0F9NLB7_9ZZZZ</name>
<dbReference type="AlphaFoldDB" id="A0A0F9NLB7"/>
<evidence type="ECO:0000313" key="1">
    <source>
        <dbReference type="EMBL" id="KKN12832.1"/>
    </source>
</evidence>
<accession>A0A0F9NLB7</accession>
<proteinExistence type="predicted"/>
<sequence>MYKERRAELAEKVMLVMLQSVLDLDRPSIGTLIAKLTPEVLAANAVRWADALIAELEKP</sequence>